<evidence type="ECO:0000313" key="1">
    <source>
        <dbReference type="EMBL" id="EHJ55905.1"/>
    </source>
</evidence>
<comment type="caution">
    <text evidence="1">The sequence shown here is derived from an EMBL/GenBank/DDBJ whole genome shotgun (WGS) entry which is preliminary data.</text>
</comment>
<keyword evidence="2" id="KW-1185">Reference proteome</keyword>
<sequence>MIQMSKGTREPWEKNPFPSGWYSYYTRDGNKRISEKEYEEHKSHVKKVSNNVEVTLKNKKGQDYTTHLFVKSHLFADSLGGRSFRNNVITGTQMQNVGTHKGGMQYIEKKVLSYVKKIRRFMFFIALHQNTQILN</sequence>
<dbReference type="EMBL" id="AEUZ02000001">
    <property type="protein sequence ID" value="EHJ55905.1"/>
    <property type="molecule type" value="Genomic_DNA"/>
</dbReference>
<reference evidence="1 2" key="1">
    <citation type="journal article" date="2014" name="Int. J. Syst. Evol. Microbiol.">
        <title>Phylogenomics and the dynamic genome evolution of the genus Streptococcus.</title>
        <authorList>
            <consortium name="The Broad Institute Genome Sequencing Platform"/>
            <person name="Richards V.P."/>
            <person name="Palmer S.R."/>
            <person name="Pavinski Bitar P.D."/>
            <person name="Qin X."/>
            <person name="Weinstock G.M."/>
            <person name="Highlander S.K."/>
            <person name="Town C.D."/>
            <person name="Burne R.A."/>
            <person name="Stanhope M.J."/>
        </authorList>
    </citation>
    <scope>NUCLEOTIDE SEQUENCE [LARGE SCALE GENOMIC DNA]</scope>
    <source>
        <strain evidence="1 2">2285-97</strain>
    </source>
</reference>
<dbReference type="InterPro" id="IPR044929">
    <property type="entry name" value="DNA/RNA_non-sp_Endonuclease_sf"/>
</dbReference>
<accession>G5KCG2</accession>
<gene>
    <name evidence="1" type="ORF">STRUR_1700</name>
</gene>
<proteinExistence type="predicted"/>
<dbReference type="AlphaFoldDB" id="G5KCG2"/>
<organism evidence="1 2">
    <name type="scientific">Streptococcus urinalis 2285-97</name>
    <dbReference type="NCBI Taxonomy" id="764291"/>
    <lineage>
        <taxon>Bacteria</taxon>
        <taxon>Bacillati</taxon>
        <taxon>Bacillota</taxon>
        <taxon>Bacilli</taxon>
        <taxon>Lactobacillales</taxon>
        <taxon>Streptococcaceae</taxon>
        <taxon>Streptococcus</taxon>
    </lineage>
</organism>
<dbReference type="Gene3D" id="3.40.570.10">
    <property type="entry name" value="Extracellular Endonuclease, subunit A"/>
    <property type="match status" value="1"/>
</dbReference>
<protein>
    <submittedName>
        <fullName evidence="1">Deoxyribonuclease family protein</fullName>
    </submittedName>
</protein>
<evidence type="ECO:0000313" key="2">
    <source>
        <dbReference type="Proteomes" id="UP000005388"/>
    </source>
</evidence>
<name>G5KCG2_9STRE</name>
<dbReference type="Proteomes" id="UP000005388">
    <property type="component" value="Unassembled WGS sequence"/>
</dbReference>